<feature type="coiled-coil region" evidence="13">
    <location>
        <begin position="121"/>
        <end position="153"/>
    </location>
</feature>
<dbReference type="InterPro" id="IPR003661">
    <property type="entry name" value="HisK_dim/P_dom"/>
</dbReference>
<dbReference type="SMART" id="SM00387">
    <property type="entry name" value="HATPase_c"/>
    <property type="match status" value="1"/>
</dbReference>
<reference evidence="16 17" key="1">
    <citation type="submission" date="2019-06" db="EMBL/GenBank/DDBJ databases">
        <title>YIM 131921 draft genome.</title>
        <authorList>
            <person name="Jiang L."/>
        </authorList>
    </citation>
    <scope>NUCLEOTIDE SEQUENCE [LARGE SCALE GENOMIC DNA]</scope>
    <source>
        <strain evidence="16 17">YIM 131921</strain>
    </source>
</reference>
<dbReference type="InterPro" id="IPR038318">
    <property type="entry name" value="KdpD_sf"/>
</dbReference>
<evidence type="ECO:0000256" key="4">
    <source>
        <dbReference type="ARBA" id="ARBA00022553"/>
    </source>
</evidence>
<dbReference type="GO" id="GO:0030295">
    <property type="term" value="F:protein kinase activator activity"/>
    <property type="evidence" value="ECO:0007669"/>
    <property type="project" value="TreeGrafter"/>
</dbReference>
<dbReference type="EMBL" id="VDFU01000017">
    <property type="protein sequence ID" value="TNC48431.1"/>
    <property type="molecule type" value="Genomic_DNA"/>
</dbReference>
<dbReference type="OrthoDB" id="9760752at2"/>
<dbReference type="GO" id="GO:0000155">
    <property type="term" value="F:phosphorelay sensor kinase activity"/>
    <property type="evidence" value="ECO:0007669"/>
    <property type="project" value="InterPro"/>
</dbReference>
<keyword evidence="9" id="KW-0067">ATP-binding</keyword>
<dbReference type="RefSeq" id="WP_139077651.1">
    <property type="nucleotide sequence ID" value="NZ_VDFU01000017.1"/>
</dbReference>
<feature type="domain" description="Histidine kinase" evidence="15">
    <location>
        <begin position="171"/>
        <end position="388"/>
    </location>
</feature>
<evidence type="ECO:0000256" key="1">
    <source>
        <dbReference type="ARBA" id="ARBA00000085"/>
    </source>
</evidence>
<evidence type="ECO:0000256" key="8">
    <source>
        <dbReference type="ARBA" id="ARBA00022777"/>
    </source>
</evidence>
<dbReference type="GO" id="GO:0007234">
    <property type="term" value="P:osmosensory signaling via phosphorelay pathway"/>
    <property type="evidence" value="ECO:0007669"/>
    <property type="project" value="TreeGrafter"/>
</dbReference>
<dbReference type="PRINTS" id="PR00344">
    <property type="entry name" value="BCTRLSENSOR"/>
</dbReference>
<keyword evidence="12 14" id="KW-0472">Membrane</keyword>
<evidence type="ECO:0000256" key="2">
    <source>
        <dbReference type="ARBA" id="ARBA00004141"/>
    </source>
</evidence>
<evidence type="ECO:0000256" key="10">
    <source>
        <dbReference type="ARBA" id="ARBA00022989"/>
    </source>
</evidence>
<dbReference type="GO" id="GO:0000156">
    <property type="term" value="F:phosphorelay response regulator activity"/>
    <property type="evidence" value="ECO:0007669"/>
    <property type="project" value="TreeGrafter"/>
</dbReference>
<evidence type="ECO:0000313" key="16">
    <source>
        <dbReference type="EMBL" id="TNC48431.1"/>
    </source>
</evidence>
<dbReference type="InterPro" id="IPR036097">
    <property type="entry name" value="HisK_dim/P_sf"/>
</dbReference>
<keyword evidence="5" id="KW-0808">Transferase</keyword>
<gene>
    <name evidence="16" type="ORF">FHG66_13835</name>
</gene>
<protein>
    <recommendedName>
        <fullName evidence="3">histidine kinase</fullName>
        <ecNumber evidence="3">2.7.13.3</ecNumber>
    </recommendedName>
</protein>
<dbReference type="CDD" id="cd00082">
    <property type="entry name" value="HisKA"/>
    <property type="match status" value="1"/>
</dbReference>
<dbReference type="InterPro" id="IPR025201">
    <property type="entry name" value="KdpD_TM"/>
</dbReference>
<dbReference type="InterPro" id="IPR005467">
    <property type="entry name" value="His_kinase_dom"/>
</dbReference>
<evidence type="ECO:0000256" key="5">
    <source>
        <dbReference type="ARBA" id="ARBA00022679"/>
    </source>
</evidence>
<dbReference type="Pfam" id="PF02518">
    <property type="entry name" value="HATPase_c"/>
    <property type="match status" value="1"/>
</dbReference>
<dbReference type="EC" id="2.7.13.3" evidence="3"/>
<keyword evidence="4" id="KW-0597">Phosphoprotein</keyword>
<evidence type="ECO:0000256" key="9">
    <source>
        <dbReference type="ARBA" id="ARBA00022840"/>
    </source>
</evidence>
<sequence length="402" mass="42743">MAQATHAMLGLAATEGAVNFRSILVALLSVGAAFGIRLTLDPVLQDRAPFLLFLLAVVAASATGGARVGILATVISAVAALWTFVPPRGSLLPQSAEFTLEVLVFAAASLAVALLASRMRMARLRAEAGEAQQRQAEAEVRRLNQHLETLISERTAELEAANSQLEAFSYTVSHDLRAPLRGMEGFARILLDDFGDSLGSQGKRYAERIVAAAGRMEGLINSLLTFSRLQRSAVALRTLDPTRIARSCAKEVEAAAASSAGDVTIQVDAPIPSVMAEPVILGQIIANLLTNAAKFHKEGEPAQVRIWGETRGKRVRIWVEDAGIGIAPEHQAKIFGAFERLHGQETYPGTGIGLAIVKTGAERMGGTVGVESMAGVGARFWIELAAGRTAQERDESHEVDHA</sequence>
<dbReference type="AlphaFoldDB" id="A0A5C4MRM2"/>
<evidence type="ECO:0000313" key="17">
    <source>
        <dbReference type="Proteomes" id="UP000305887"/>
    </source>
</evidence>
<dbReference type="InterPro" id="IPR004358">
    <property type="entry name" value="Sig_transdc_His_kin-like_C"/>
</dbReference>
<keyword evidence="11" id="KW-0902">Two-component regulatory system</keyword>
<evidence type="ECO:0000256" key="12">
    <source>
        <dbReference type="ARBA" id="ARBA00023136"/>
    </source>
</evidence>
<dbReference type="Pfam" id="PF13493">
    <property type="entry name" value="DUF4118"/>
    <property type="match status" value="1"/>
</dbReference>
<dbReference type="Gene3D" id="3.30.565.10">
    <property type="entry name" value="Histidine kinase-like ATPase, C-terminal domain"/>
    <property type="match status" value="1"/>
</dbReference>
<dbReference type="PANTHER" id="PTHR42878:SF15">
    <property type="entry name" value="BACTERIOPHYTOCHROME"/>
    <property type="match status" value="1"/>
</dbReference>
<evidence type="ECO:0000256" key="11">
    <source>
        <dbReference type="ARBA" id="ARBA00023012"/>
    </source>
</evidence>
<name>A0A5C4MRM2_9RHOB</name>
<dbReference type="Gene3D" id="1.10.287.130">
    <property type="match status" value="1"/>
</dbReference>
<comment type="catalytic activity">
    <reaction evidence="1">
        <text>ATP + protein L-histidine = ADP + protein N-phospho-L-histidine.</text>
        <dbReference type="EC" id="2.7.13.3"/>
    </reaction>
</comment>
<evidence type="ECO:0000256" key="13">
    <source>
        <dbReference type="SAM" id="Coils"/>
    </source>
</evidence>
<dbReference type="SUPFAM" id="SSF55874">
    <property type="entry name" value="ATPase domain of HSP90 chaperone/DNA topoisomerase II/histidine kinase"/>
    <property type="match status" value="1"/>
</dbReference>
<keyword evidence="13" id="KW-0175">Coiled coil</keyword>
<dbReference type="InterPro" id="IPR050351">
    <property type="entry name" value="BphY/WalK/GraS-like"/>
</dbReference>
<dbReference type="SUPFAM" id="SSF47384">
    <property type="entry name" value="Homodimeric domain of signal transducing histidine kinase"/>
    <property type="match status" value="1"/>
</dbReference>
<dbReference type="Pfam" id="PF00512">
    <property type="entry name" value="HisKA"/>
    <property type="match status" value="1"/>
</dbReference>
<feature type="transmembrane region" description="Helical" evidence="14">
    <location>
        <begin position="20"/>
        <end position="40"/>
    </location>
</feature>
<feature type="transmembrane region" description="Helical" evidence="14">
    <location>
        <begin position="52"/>
        <end position="85"/>
    </location>
</feature>
<evidence type="ECO:0000256" key="7">
    <source>
        <dbReference type="ARBA" id="ARBA00022741"/>
    </source>
</evidence>
<proteinExistence type="predicted"/>
<evidence type="ECO:0000256" key="14">
    <source>
        <dbReference type="SAM" id="Phobius"/>
    </source>
</evidence>
<dbReference type="Gene3D" id="1.20.120.620">
    <property type="entry name" value="Backbone structure of the membrane domain of e. Coli histidine kinase receptor kdpd"/>
    <property type="match status" value="1"/>
</dbReference>
<feature type="transmembrane region" description="Helical" evidence="14">
    <location>
        <begin position="97"/>
        <end position="116"/>
    </location>
</feature>
<dbReference type="FunFam" id="1.10.287.130:FF:000070">
    <property type="entry name" value="Histidine kinase sensor protein"/>
    <property type="match status" value="1"/>
</dbReference>
<evidence type="ECO:0000259" key="15">
    <source>
        <dbReference type="PROSITE" id="PS50109"/>
    </source>
</evidence>
<comment type="subcellular location">
    <subcellularLocation>
        <location evidence="2">Membrane</location>
        <topology evidence="2">Multi-pass membrane protein</topology>
    </subcellularLocation>
</comment>
<dbReference type="PANTHER" id="PTHR42878">
    <property type="entry name" value="TWO-COMPONENT HISTIDINE KINASE"/>
    <property type="match status" value="1"/>
</dbReference>
<accession>A0A5C4MRM2</accession>
<dbReference type="GO" id="GO:0005524">
    <property type="term" value="F:ATP binding"/>
    <property type="evidence" value="ECO:0007669"/>
    <property type="project" value="UniProtKB-KW"/>
</dbReference>
<organism evidence="16 17">
    <name type="scientific">Rubellimicrobium rubrum</name>
    <dbReference type="NCBI Taxonomy" id="2585369"/>
    <lineage>
        <taxon>Bacteria</taxon>
        <taxon>Pseudomonadati</taxon>
        <taxon>Pseudomonadota</taxon>
        <taxon>Alphaproteobacteria</taxon>
        <taxon>Rhodobacterales</taxon>
        <taxon>Roseobacteraceae</taxon>
        <taxon>Rubellimicrobium</taxon>
    </lineage>
</organism>
<evidence type="ECO:0000256" key="3">
    <source>
        <dbReference type="ARBA" id="ARBA00012438"/>
    </source>
</evidence>
<dbReference type="InterPro" id="IPR003594">
    <property type="entry name" value="HATPase_dom"/>
</dbReference>
<keyword evidence="17" id="KW-1185">Reference proteome</keyword>
<keyword evidence="7" id="KW-0547">Nucleotide-binding</keyword>
<dbReference type="SMART" id="SM00388">
    <property type="entry name" value="HisKA"/>
    <property type="match status" value="1"/>
</dbReference>
<keyword evidence="8" id="KW-0418">Kinase</keyword>
<dbReference type="Proteomes" id="UP000305887">
    <property type="component" value="Unassembled WGS sequence"/>
</dbReference>
<comment type="caution">
    <text evidence="16">The sequence shown here is derived from an EMBL/GenBank/DDBJ whole genome shotgun (WGS) entry which is preliminary data.</text>
</comment>
<keyword evidence="10 14" id="KW-1133">Transmembrane helix</keyword>
<dbReference type="GO" id="GO:0016020">
    <property type="term" value="C:membrane"/>
    <property type="evidence" value="ECO:0007669"/>
    <property type="project" value="UniProtKB-SubCell"/>
</dbReference>
<keyword evidence="6 14" id="KW-0812">Transmembrane</keyword>
<dbReference type="PROSITE" id="PS50109">
    <property type="entry name" value="HIS_KIN"/>
    <property type="match status" value="1"/>
</dbReference>
<evidence type="ECO:0000256" key="6">
    <source>
        <dbReference type="ARBA" id="ARBA00022692"/>
    </source>
</evidence>
<dbReference type="InterPro" id="IPR036890">
    <property type="entry name" value="HATPase_C_sf"/>
</dbReference>